<keyword evidence="1" id="KW-0560">Oxidoreductase</keyword>
<dbReference type="Pfam" id="PF13510">
    <property type="entry name" value="Fer2_4"/>
    <property type="match status" value="1"/>
</dbReference>
<keyword evidence="3" id="KW-1185">Reference proteome</keyword>
<accession>A0A191YVL0</accession>
<protein>
    <submittedName>
        <fullName evidence="2">NAD(FAD)-dependent dehydrogenase</fullName>
    </submittedName>
</protein>
<dbReference type="GO" id="GO:0051536">
    <property type="term" value="F:iron-sulfur cluster binding"/>
    <property type="evidence" value="ECO:0007669"/>
    <property type="project" value="InterPro"/>
</dbReference>
<gene>
    <name evidence="2" type="ORF">PMA3_17900</name>
</gene>
<reference evidence="2 3" key="1">
    <citation type="journal article" date="2018" name="Syst. Appl. Microbiol.">
        <title>Pseudomonas silesiensis sp. nov. strain A3T isolated from a biological pesticide sewage treatment plant and analysis of the complete genome sequence.</title>
        <authorList>
            <person name="Kaminski M.A."/>
            <person name="Furmanczyk E.M."/>
            <person name="Sobczak A."/>
            <person name="Dziembowski A."/>
            <person name="Lipinski L."/>
        </authorList>
    </citation>
    <scope>NUCLEOTIDE SEQUENCE [LARGE SCALE GENOMIC DNA]</scope>
    <source>
        <strain evidence="2 3">A3</strain>
    </source>
</reference>
<dbReference type="OrthoDB" id="573392at2"/>
<evidence type="ECO:0000256" key="1">
    <source>
        <dbReference type="ARBA" id="ARBA00023002"/>
    </source>
</evidence>
<dbReference type="EMBL" id="CP014870">
    <property type="protein sequence ID" value="ANJ56920.1"/>
    <property type="molecule type" value="Genomic_DNA"/>
</dbReference>
<dbReference type="Gene3D" id="3.10.20.440">
    <property type="entry name" value="2Fe-2S iron-sulphur cluster binding domain, sarcosine oxidase, alpha subunit, N-terminal domain"/>
    <property type="match status" value="1"/>
</dbReference>
<dbReference type="STRING" id="1853130.PMA3_17900"/>
<dbReference type="InterPro" id="IPR036010">
    <property type="entry name" value="2Fe-2S_ferredoxin-like_sf"/>
</dbReference>
<organism evidence="2 3">
    <name type="scientific">Pseudomonas silesiensis</name>
    <dbReference type="NCBI Taxonomy" id="1853130"/>
    <lineage>
        <taxon>Bacteria</taxon>
        <taxon>Pseudomonadati</taxon>
        <taxon>Pseudomonadota</taxon>
        <taxon>Gammaproteobacteria</taxon>
        <taxon>Pseudomonadales</taxon>
        <taxon>Pseudomonadaceae</taxon>
        <taxon>Pseudomonas</taxon>
    </lineage>
</organism>
<dbReference type="RefSeq" id="WP_064678429.1">
    <property type="nucleotide sequence ID" value="NZ_CP014870.1"/>
</dbReference>
<name>A0A191YVL0_9PSED</name>
<dbReference type="SUPFAM" id="SSF54292">
    <property type="entry name" value="2Fe-2S ferredoxin-like"/>
    <property type="match status" value="1"/>
</dbReference>
<dbReference type="Proteomes" id="UP000078354">
    <property type="component" value="Chromosome"/>
</dbReference>
<sequence length="117" mass="12743">MRTDPLFQPVSSEARATRTVSLTFNDQPLNVPAGISVAAALLMSGINRFRATPVSESPRAPYCMMGVCFECLVEIDGVPNRQGCLIEVADGMRIRSQEGARDLIYQPLDVQAVEVQS</sequence>
<evidence type="ECO:0000313" key="3">
    <source>
        <dbReference type="Proteomes" id="UP000078354"/>
    </source>
</evidence>
<dbReference type="GO" id="GO:0016491">
    <property type="term" value="F:oxidoreductase activity"/>
    <property type="evidence" value="ECO:0007669"/>
    <property type="project" value="UniProtKB-KW"/>
</dbReference>
<proteinExistence type="predicted"/>
<dbReference type="InterPro" id="IPR042204">
    <property type="entry name" value="2Fe-2S-bd_N"/>
</dbReference>
<dbReference type="AlphaFoldDB" id="A0A191YVL0"/>
<dbReference type="KEGG" id="psil:PMA3_17900"/>
<evidence type="ECO:0000313" key="2">
    <source>
        <dbReference type="EMBL" id="ANJ56920.1"/>
    </source>
</evidence>